<dbReference type="InterPro" id="IPR036259">
    <property type="entry name" value="MFS_trans_sf"/>
</dbReference>
<keyword evidence="6" id="KW-0769">Symport</keyword>
<proteinExistence type="inferred from homology"/>
<dbReference type="EMBL" id="JAEHOI010000001">
    <property type="protein sequence ID" value="MBK0420613.1"/>
    <property type="molecule type" value="Genomic_DNA"/>
</dbReference>
<evidence type="ECO:0000256" key="8">
    <source>
        <dbReference type="ARBA" id="ARBA00023136"/>
    </source>
</evidence>
<dbReference type="GO" id="GO:0015293">
    <property type="term" value="F:symporter activity"/>
    <property type="evidence" value="ECO:0007669"/>
    <property type="project" value="UniProtKB-KW"/>
</dbReference>
<keyword evidence="4" id="KW-1003">Cell membrane</keyword>
<gene>
    <name evidence="13" type="ORF">JD292_00775</name>
</gene>
<feature type="transmembrane region" description="Helical" evidence="11">
    <location>
        <begin position="125"/>
        <end position="147"/>
    </location>
</feature>
<feature type="transmembrane region" description="Helical" evidence="11">
    <location>
        <begin position="282"/>
        <end position="303"/>
    </location>
</feature>
<dbReference type="RefSeq" id="WP_200130825.1">
    <property type="nucleotide sequence ID" value="NZ_JAEHOI010000001.1"/>
</dbReference>
<evidence type="ECO:0000256" key="11">
    <source>
        <dbReference type="SAM" id="Phobius"/>
    </source>
</evidence>
<dbReference type="PROSITE" id="PS50850">
    <property type="entry name" value="MFS"/>
    <property type="match status" value="1"/>
</dbReference>
<feature type="transmembrane region" description="Helical" evidence="11">
    <location>
        <begin position="247"/>
        <end position="270"/>
    </location>
</feature>
<feature type="transmembrane region" description="Helical" evidence="11">
    <location>
        <begin position="159"/>
        <end position="179"/>
    </location>
</feature>
<evidence type="ECO:0000256" key="4">
    <source>
        <dbReference type="ARBA" id="ARBA00022475"/>
    </source>
</evidence>
<dbReference type="Proteomes" id="UP000618733">
    <property type="component" value="Unassembled WGS sequence"/>
</dbReference>
<comment type="function">
    <text evidence="9">May be a proton symporter involved in the uptake of osmolytes such as proline and glycine betaine.</text>
</comment>
<feature type="domain" description="Major facilitator superfamily (MFS) profile" evidence="12">
    <location>
        <begin position="19"/>
        <end position="434"/>
    </location>
</feature>
<dbReference type="AlphaFoldDB" id="A0A934QAN4"/>
<dbReference type="PANTHER" id="PTHR43045">
    <property type="entry name" value="SHIKIMATE TRANSPORTER"/>
    <property type="match status" value="1"/>
</dbReference>
<sequence length="466" mass="49972">MTQNISAGARPQVTSPAKVAFASFIGTAVEWYDYFLFGTAAVLVFNHQFFPNLDPTASTLASLATFAVAFIARPLGGIVFGHFGDRFSRKSMLVWSLLMMGLSTFLVGLLPTYDQVGLLAPALLVAARVIQGVAVGGEWGGAVLMALEHAPESKRSFYASWPQAGVPAGVVLSSFAFFLVQLLPEEQLQAWGWRIPFLFSAVLIVIGMAIRLKLTESPEFEAAKQLEQPAARQKIPFIEMLRSSKRALIVSVFSLAGSNTLFYVATVYLLSYGTSNLTFDRGMILLAVGAGALLDVFAIPLVATFADRFGRRRMMIVGSLVTVACSFPIFWLFNLGGWGVFAALVIAMPIAHSFVYATVSGFIATLFTPSVRFTGTSVAYQVGGIVASAPAPILATMLYTQFGSYVAVAAYLLVTNLIALIAVLFAPKEVPITRAVPVVPAAVEAEERRGLHRGAEAAGEDEPSWA</sequence>
<dbReference type="CDD" id="cd17369">
    <property type="entry name" value="MFS_ShiA_like"/>
    <property type="match status" value="1"/>
</dbReference>
<dbReference type="InterPro" id="IPR011701">
    <property type="entry name" value="MFS"/>
</dbReference>
<evidence type="ECO:0000256" key="9">
    <source>
        <dbReference type="ARBA" id="ARBA00037295"/>
    </source>
</evidence>
<comment type="similarity">
    <text evidence="2">Belongs to the major facilitator superfamily. Metabolite:H+ Symporter (MHS) family (TC 2.A.1.6) family.</text>
</comment>
<dbReference type="Gene3D" id="1.20.1250.20">
    <property type="entry name" value="MFS general substrate transporter like domains"/>
    <property type="match status" value="2"/>
</dbReference>
<evidence type="ECO:0000313" key="13">
    <source>
        <dbReference type="EMBL" id="MBK0420613.1"/>
    </source>
</evidence>
<evidence type="ECO:0000256" key="5">
    <source>
        <dbReference type="ARBA" id="ARBA00022692"/>
    </source>
</evidence>
<feature type="transmembrane region" description="Helical" evidence="11">
    <location>
        <begin position="378"/>
        <end position="399"/>
    </location>
</feature>
<evidence type="ECO:0000256" key="1">
    <source>
        <dbReference type="ARBA" id="ARBA00004651"/>
    </source>
</evidence>
<feature type="transmembrane region" description="Helical" evidence="11">
    <location>
        <begin position="315"/>
        <end position="333"/>
    </location>
</feature>
<protein>
    <recommendedName>
        <fullName evidence="10">Putative proline/betaine transporter</fullName>
    </recommendedName>
</protein>
<reference evidence="13" key="1">
    <citation type="submission" date="2020-12" db="EMBL/GenBank/DDBJ databases">
        <title>Leucobacter sp. CAS2, isolated from Chromium sludge.</title>
        <authorList>
            <person name="Xu Z."/>
        </authorList>
    </citation>
    <scope>NUCLEOTIDE SEQUENCE</scope>
    <source>
        <strain evidence="13">CSA2</strain>
    </source>
</reference>
<keyword evidence="7 11" id="KW-1133">Transmembrane helix</keyword>
<dbReference type="FunFam" id="1.20.1250.20:FF:000001">
    <property type="entry name" value="Dicarboxylate MFS transporter"/>
    <property type="match status" value="1"/>
</dbReference>
<dbReference type="InterPro" id="IPR005829">
    <property type="entry name" value="Sugar_transporter_CS"/>
</dbReference>
<dbReference type="SUPFAM" id="SSF103473">
    <property type="entry name" value="MFS general substrate transporter"/>
    <property type="match status" value="1"/>
</dbReference>
<dbReference type="PANTHER" id="PTHR43045:SF1">
    <property type="entry name" value="SHIKIMATE TRANSPORTER"/>
    <property type="match status" value="1"/>
</dbReference>
<keyword evidence="5 11" id="KW-0812">Transmembrane</keyword>
<feature type="transmembrane region" description="Helical" evidence="11">
    <location>
        <begin position="21"/>
        <end position="45"/>
    </location>
</feature>
<feature type="transmembrane region" description="Helical" evidence="11">
    <location>
        <begin position="339"/>
        <end position="366"/>
    </location>
</feature>
<keyword evidence="14" id="KW-1185">Reference proteome</keyword>
<feature type="transmembrane region" description="Helical" evidence="11">
    <location>
        <begin position="57"/>
        <end position="80"/>
    </location>
</feature>
<evidence type="ECO:0000256" key="7">
    <source>
        <dbReference type="ARBA" id="ARBA00022989"/>
    </source>
</evidence>
<evidence type="ECO:0000313" key="14">
    <source>
        <dbReference type="Proteomes" id="UP000618733"/>
    </source>
</evidence>
<keyword evidence="3" id="KW-0813">Transport</keyword>
<accession>A0A934QAN4</accession>
<evidence type="ECO:0000256" key="2">
    <source>
        <dbReference type="ARBA" id="ARBA00008240"/>
    </source>
</evidence>
<evidence type="ECO:0000259" key="12">
    <source>
        <dbReference type="PROSITE" id="PS50850"/>
    </source>
</evidence>
<name>A0A934QAN4_9MICO</name>
<dbReference type="GO" id="GO:0005886">
    <property type="term" value="C:plasma membrane"/>
    <property type="evidence" value="ECO:0007669"/>
    <property type="project" value="UniProtKB-SubCell"/>
</dbReference>
<dbReference type="PROSITE" id="PS00216">
    <property type="entry name" value="SUGAR_TRANSPORT_1"/>
    <property type="match status" value="1"/>
</dbReference>
<feature type="transmembrane region" description="Helical" evidence="11">
    <location>
        <begin position="191"/>
        <end position="210"/>
    </location>
</feature>
<comment type="subcellular location">
    <subcellularLocation>
        <location evidence="1">Cell membrane</location>
        <topology evidence="1">Multi-pass membrane protein</topology>
    </subcellularLocation>
</comment>
<evidence type="ECO:0000256" key="10">
    <source>
        <dbReference type="ARBA" id="ARBA00039918"/>
    </source>
</evidence>
<organism evidence="13 14">
    <name type="scientific">Leucobacter edaphi</name>
    <dbReference type="NCBI Taxonomy" id="2796472"/>
    <lineage>
        <taxon>Bacteria</taxon>
        <taxon>Bacillati</taxon>
        <taxon>Actinomycetota</taxon>
        <taxon>Actinomycetes</taxon>
        <taxon>Micrococcales</taxon>
        <taxon>Microbacteriaceae</taxon>
        <taxon>Leucobacter</taxon>
    </lineage>
</organism>
<dbReference type="InterPro" id="IPR020846">
    <property type="entry name" value="MFS_dom"/>
</dbReference>
<keyword evidence="8 11" id="KW-0472">Membrane</keyword>
<evidence type="ECO:0000256" key="6">
    <source>
        <dbReference type="ARBA" id="ARBA00022847"/>
    </source>
</evidence>
<feature type="transmembrane region" description="Helical" evidence="11">
    <location>
        <begin position="405"/>
        <end position="426"/>
    </location>
</feature>
<comment type="caution">
    <text evidence="13">The sequence shown here is derived from an EMBL/GenBank/DDBJ whole genome shotgun (WGS) entry which is preliminary data.</text>
</comment>
<evidence type="ECO:0000256" key="3">
    <source>
        <dbReference type="ARBA" id="ARBA00022448"/>
    </source>
</evidence>
<dbReference type="Pfam" id="PF07690">
    <property type="entry name" value="MFS_1"/>
    <property type="match status" value="1"/>
</dbReference>
<feature type="transmembrane region" description="Helical" evidence="11">
    <location>
        <begin position="92"/>
        <end position="113"/>
    </location>
</feature>